<dbReference type="EMBL" id="CAJNOM010001145">
    <property type="protein sequence ID" value="CAF1594869.1"/>
    <property type="molecule type" value="Genomic_DNA"/>
</dbReference>
<evidence type="ECO:0000313" key="2">
    <source>
        <dbReference type="EMBL" id="CAF1345163.1"/>
    </source>
</evidence>
<keyword evidence="4" id="KW-1185">Reference proteome</keyword>
<sequence>MMKKTSEGKENENPGGPNINNNDVETTNDLTKVGKKRSIDCLYSNGTDIDNDIEISDLKKKCFGLEQRLEIVEKNCSCKCIS</sequence>
<organism evidence="2 5">
    <name type="scientific">Adineta steineri</name>
    <dbReference type="NCBI Taxonomy" id="433720"/>
    <lineage>
        <taxon>Eukaryota</taxon>
        <taxon>Metazoa</taxon>
        <taxon>Spiralia</taxon>
        <taxon>Gnathifera</taxon>
        <taxon>Rotifera</taxon>
        <taxon>Eurotatoria</taxon>
        <taxon>Bdelloidea</taxon>
        <taxon>Adinetida</taxon>
        <taxon>Adinetidae</taxon>
        <taxon>Adineta</taxon>
    </lineage>
</organism>
<proteinExistence type="predicted"/>
<evidence type="ECO:0000256" key="1">
    <source>
        <dbReference type="SAM" id="MobiDB-lite"/>
    </source>
</evidence>
<accession>A0A815GUK5</accession>
<comment type="caution">
    <text evidence="2">The sequence shown here is derived from an EMBL/GenBank/DDBJ whole genome shotgun (WGS) entry which is preliminary data.</text>
</comment>
<feature type="compositionally biased region" description="Basic and acidic residues" evidence="1">
    <location>
        <begin position="1"/>
        <end position="12"/>
    </location>
</feature>
<dbReference type="AlphaFoldDB" id="A0A815GUK5"/>
<evidence type="ECO:0000313" key="3">
    <source>
        <dbReference type="EMBL" id="CAF1594869.1"/>
    </source>
</evidence>
<name>A0A815GUK5_9BILA</name>
<dbReference type="Proteomes" id="UP000663877">
    <property type="component" value="Unassembled WGS sequence"/>
</dbReference>
<protein>
    <submittedName>
        <fullName evidence="2">Uncharacterized protein</fullName>
    </submittedName>
</protein>
<evidence type="ECO:0000313" key="4">
    <source>
        <dbReference type="Proteomes" id="UP000663832"/>
    </source>
</evidence>
<reference evidence="2" key="1">
    <citation type="submission" date="2021-02" db="EMBL/GenBank/DDBJ databases">
        <authorList>
            <person name="Nowell W R."/>
        </authorList>
    </citation>
    <scope>NUCLEOTIDE SEQUENCE</scope>
</reference>
<gene>
    <name evidence="2" type="ORF">BJG266_LOCUS34641</name>
    <name evidence="3" type="ORF">QVE165_LOCUS51738</name>
</gene>
<feature type="compositionally biased region" description="Low complexity" evidence="1">
    <location>
        <begin position="13"/>
        <end position="22"/>
    </location>
</feature>
<dbReference type="EMBL" id="CAJNOI010000786">
    <property type="protein sequence ID" value="CAF1345163.1"/>
    <property type="molecule type" value="Genomic_DNA"/>
</dbReference>
<feature type="region of interest" description="Disordered" evidence="1">
    <location>
        <begin position="1"/>
        <end position="29"/>
    </location>
</feature>
<evidence type="ECO:0000313" key="5">
    <source>
        <dbReference type="Proteomes" id="UP000663877"/>
    </source>
</evidence>
<dbReference type="Proteomes" id="UP000663832">
    <property type="component" value="Unassembled WGS sequence"/>
</dbReference>